<protein>
    <submittedName>
        <fullName evidence="8">MFS transporter</fullName>
    </submittedName>
</protein>
<dbReference type="Pfam" id="PF12832">
    <property type="entry name" value="MFS_1_like"/>
    <property type="match status" value="1"/>
</dbReference>
<reference evidence="7 10" key="1">
    <citation type="journal article" date="2020" name="Science">
        <title>Unexpected conservation and global transmission of agrobacterial virulence plasmids.</title>
        <authorList>
            <person name="Weisberg A.J."/>
            <person name="Davis E.W. 2nd"/>
            <person name="Tabima J."/>
            <person name="Belcher M.S."/>
            <person name="Miller M."/>
            <person name="Kuo C.H."/>
            <person name="Loper J.E."/>
            <person name="Grunwald N.J."/>
            <person name="Putnam M.L."/>
            <person name="Chang J.H."/>
        </authorList>
    </citation>
    <scope>NUCLEOTIDE SEQUENCE [LARGE SCALE GENOMIC DNA]</scope>
    <source>
        <strain evidence="7 10">A19/93</strain>
    </source>
</reference>
<feature type="transmembrane region" description="Helical" evidence="5">
    <location>
        <begin position="75"/>
        <end position="97"/>
    </location>
</feature>
<keyword evidence="4 5" id="KW-0472">Membrane</keyword>
<dbReference type="InterPro" id="IPR020846">
    <property type="entry name" value="MFS_dom"/>
</dbReference>
<dbReference type="GO" id="GO:0016020">
    <property type="term" value="C:membrane"/>
    <property type="evidence" value="ECO:0007669"/>
    <property type="project" value="UniProtKB-SubCell"/>
</dbReference>
<dbReference type="Proteomes" id="UP000663912">
    <property type="component" value="Chromosome 1"/>
</dbReference>
<dbReference type="KEGG" id="arui:G6M88_00785"/>
<dbReference type="CDD" id="cd06174">
    <property type="entry name" value="MFS"/>
    <property type="match status" value="1"/>
</dbReference>
<feature type="transmembrane region" description="Helical" evidence="5">
    <location>
        <begin position="341"/>
        <end position="363"/>
    </location>
</feature>
<evidence type="ECO:0000256" key="1">
    <source>
        <dbReference type="ARBA" id="ARBA00004141"/>
    </source>
</evidence>
<feature type="transmembrane region" description="Helical" evidence="5">
    <location>
        <begin position="250"/>
        <end position="268"/>
    </location>
</feature>
<evidence type="ECO:0000256" key="5">
    <source>
        <dbReference type="SAM" id="Phobius"/>
    </source>
</evidence>
<feature type="transmembrane region" description="Helical" evidence="5">
    <location>
        <begin position="288"/>
        <end position="309"/>
    </location>
</feature>
<dbReference type="PANTHER" id="PTHR23539">
    <property type="entry name" value="MFS TRANSPORTER"/>
    <property type="match status" value="1"/>
</dbReference>
<keyword evidence="3 5" id="KW-1133">Transmembrane helix</keyword>
<keyword evidence="2 5" id="KW-0812">Transmembrane</keyword>
<evidence type="ECO:0000256" key="3">
    <source>
        <dbReference type="ARBA" id="ARBA00022989"/>
    </source>
</evidence>
<sequence length="437" mass="45519">MRVSRQLHLAPPGEPFMTTLTTPIDASGQSLGKSPGTGLSDRSIFALAVLNFFLADARDGLGPFLDAFLATNGWSAMQLGVIATVGGLVGLAATPLCGALVDGTTWKRTLIAIPVVLVTIGALITLLFTNEAVVWTGQIMTAVVGAVVGPALAGLTLGLVGEKLFSQQISRNEFWNHGGNFVSLFATYFAVTAFGISGVIGLMVATAIGALAAVVAIDPKRIDHKVARGLGHDEGEPGPSGFKVLFKERGLIFLSIILLIFHFGNAPMGRLIAQNFAIELNTPFRTTAIITGVAQFAMIFVAALAPWLIRRFGLSAVFLIALAALPIRGVLAASFHEFWVIYPVQLLDGIGAGLLGIATPVAVERILKGTGRFNVGLASVMTVQGIGASLSNGVAGWLTTEGGYALSHLVGGGIAAIAIVLFLMFRHDIAPAQEPDG</sequence>
<accession>A0AAE7QZ18</accession>
<evidence type="ECO:0000313" key="7">
    <source>
        <dbReference type="EMBL" id="NTF36564.1"/>
    </source>
</evidence>
<evidence type="ECO:0000259" key="6">
    <source>
        <dbReference type="PROSITE" id="PS50850"/>
    </source>
</evidence>
<feature type="transmembrane region" description="Helical" evidence="5">
    <location>
        <begin position="109"/>
        <end position="129"/>
    </location>
</feature>
<dbReference type="PANTHER" id="PTHR23539:SF1">
    <property type="entry name" value="MAJOR FACILITATOR SUPERFAMILY (MFS) PROFILE DOMAIN-CONTAINING PROTEIN"/>
    <property type="match status" value="1"/>
</dbReference>
<dbReference type="AlphaFoldDB" id="A0AAE7QZ18"/>
<evidence type="ECO:0000256" key="4">
    <source>
        <dbReference type="ARBA" id="ARBA00023136"/>
    </source>
</evidence>
<dbReference type="SUPFAM" id="SSF103473">
    <property type="entry name" value="MFS general substrate transporter"/>
    <property type="match status" value="1"/>
</dbReference>
<dbReference type="EMBL" id="JAAMCP010000005">
    <property type="protein sequence ID" value="NTF36564.1"/>
    <property type="molecule type" value="Genomic_DNA"/>
</dbReference>
<evidence type="ECO:0000313" key="10">
    <source>
        <dbReference type="Proteomes" id="UP000822331"/>
    </source>
</evidence>
<dbReference type="Gene3D" id="1.20.1250.20">
    <property type="entry name" value="MFS general substrate transporter like domains"/>
    <property type="match status" value="2"/>
</dbReference>
<feature type="transmembrane region" description="Helical" evidence="5">
    <location>
        <begin position="173"/>
        <end position="190"/>
    </location>
</feature>
<dbReference type="PROSITE" id="PS50850">
    <property type="entry name" value="MFS"/>
    <property type="match status" value="1"/>
</dbReference>
<feature type="transmembrane region" description="Helical" evidence="5">
    <location>
        <begin position="404"/>
        <end position="425"/>
    </location>
</feature>
<feature type="transmembrane region" description="Helical" evidence="5">
    <location>
        <begin position="196"/>
        <end position="217"/>
    </location>
</feature>
<dbReference type="EMBL" id="CP049206">
    <property type="protein sequence ID" value="QTF99024.1"/>
    <property type="molecule type" value="Genomic_DNA"/>
</dbReference>
<gene>
    <name evidence="7" type="ORF">G6L72_07560</name>
    <name evidence="8" type="ORF">G6M88_00785</name>
</gene>
<dbReference type="InterPro" id="IPR024989">
    <property type="entry name" value="MFS_assoc_dom"/>
</dbReference>
<evidence type="ECO:0000313" key="8">
    <source>
        <dbReference type="EMBL" id="QTF99024.1"/>
    </source>
</evidence>
<feature type="transmembrane region" description="Helical" evidence="5">
    <location>
        <begin position="135"/>
        <end position="161"/>
    </location>
</feature>
<comment type="subcellular location">
    <subcellularLocation>
        <location evidence="1">Membrane</location>
        <topology evidence="1">Multi-pass membrane protein</topology>
    </subcellularLocation>
</comment>
<dbReference type="Proteomes" id="UP000822331">
    <property type="component" value="Unassembled WGS sequence"/>
</dbReference>
<keyword evidence="10" id="KW-1185">Reference proteome</keyword>
<reference evidence="8" key="2">
    <citation type="submission" date="2020-02" db="EMBL/GenBank/DDBJ databases">
        <title>Unexpected conservation and global transmission of agrobacterial virulence plasmids.</title>
        <authorList>
            <person name="Weisberg A.J."/>
            <person name="Davis E.W. II"/>
            <person name="Tabima J.R."/>
            <person name="Belcher M.S."/>
            <person name="Miller M."/>
            <person name="Kuo C.-H."/>
            <person name="Loper J.E."/>
            <person name="Grunwald N.J."/>
            <person name="Putnam M.L."/>
            <person name="Chang J.H."/>
        </authorList>
    </citation>
    <scope>NUCLEOTIDE SEQUENCE</scope>
    <source>
        <strain evidence="8">W2/73</strain>
    </source>
</reference>
<proteinExistence type="predicted"/>
<dbReference type="GO" id="GO:0022857">
    <property type="term" value="F:transmembrane transporter activity"/>
    <property type="evidence" value="ECO:0007669"/>
    <property type="project" value="InterPro"/>
</dbReference>
<feature type="transmembrane region" description="Helical" evidence="5">
    <location>
        <begin position="375"/>
        <end position="398"/>
    </location>
</feature>
<dbReference type="InterPro" id="IPR036259">
    <property type="entry name" value="MFS_trans_sf"/>
</dbReference>
<evidence type="ECO:0000313" key="9">
    <source>
        <dbReference type="Proteomes" id="UP000663912"/>
    </source>
</evidence>
<feature type="domain" description="Major facilitator superfamily (MFS) profile" evidence="6">
    <location>
        <begin position="250"/>
        <end position="437"/>
    </location>
</feature>
<organism evidence="8 9">
    <name type="scientific">Agrobacterium rubi</name>
    <dbReference type="NCBI Taxonomy" id="28099"/>
    <lineage>
        <taxon>Bacteria</taxon>
        <taxon>Pseudomonadati</taxon>
        <taxon>Pseudomonadota</taxon>
        <taxon>Alphaproteobacteria</taxon>
        <taxon>Hyphomicrobiales</taxon>
        <taxon>Rhizobiaceae</taxon>
        <taxon>Rhizobium/Agrobacterium group</taxon>
        <taxon>Agrobacterium</taxon>
    </lineage>
</organism>
<evidence type="ECO:0000256" key="2">
    <source>
        <dbReference type="ARBA" id="ARBA00022692"/>
    </source>
</evidence>
<feature type="transmembrane region" description="Helical" evidence="5">
    <location>
        <begin position="316"/>
        <end position="335"/>
    </location>
</feature>
<name>A0AAE7QZ18_9HYPH</name>